<dbReference type="Pfam" id="PF00808">
    <property type="entry name" value="CBFD_NFYB_HMF"/>
    <property type="match status" value="1"/>
</dbReference>
<dbReference type="InterPro" id="IPR009072">
    <property type="entry name" value="Histone-fold"/>
</dbReference>
<feature type="domain" description="Transcription factor CBF/NF-Y/archaeal histone" evidence="3">
    <location>
        <begin position="65"/>
        <end position="124"/>
    </location>
</feature>
<dbReference type="Proteomes" id="UP001162483">
    <property type="component" value="Unassembled WGS sequence"/>
</dbReference>
<organism evidence="4 5">
    <name type="scientific">Staurois parvus</name>
    <dbReference type="NCBI Taxonomy" id="386267"/>
    <lineage>
        <taxon>Eukaryota</taxon>
        <taxon>Metazoa</taxon>
        <taxon>Chordata</taxon>
        <taxon>Craniata</taxon>
        <taxon>Vertebrata</taxon>
        <taxon>Euteleostomi</taxon>
        <taxon>Amphibia</taxon>
        <taxon>Batrachia</taxon>
        <taxon>Anura</taxon>
        <taxon>Neobatrachia</taxon>
        <taxon>Ranoidea</taxon>
        <taxon>Ranidae</taxon>
        <taxon>Staurois</taxon>
    </lineage>
</organism>
<dbReference type="SUPFAM" id="SSF47113">
    <property type="entry name" value="Histone-fold"/>
    <property type="match status" value="1"/>
</dbReference>
<evidence type="ECO:0000259" key="3">
    <source>
        <dbReference type="Pfam" id="PF00808"/>
    </source>
</evidence>
<keyword evidence="5" id="KW-1185">Reference proteome</keyword>
<evidence type="ECO:0000313" key="4">
    <source>
        <dbReference type="EMBL" id="CAI9568644.1"/>
    </source>
</evidence>
<evidence type="ECO:0000256" key="1">
    <source>
        <dbReference type="ARBA" id="ARBA00004123"/>
    </source>
</evidence>
<protein>
    <recommendedName>
        <fullName evidence="3">Transcription factor CBF/NF-Y/archaeal histone domain-containing protein</fullName>
    </recommendedName>
</protein>
<dbReference type="CDD" id="cd22924">
    <property type="entry name" value="HFD_CHRAC1-like"/>
    <property type="match status" value="1"/>
</dbReference>
<name>A0ABN9D7Z2_9NEOB</name>
<dbReference type="Gene3D" id="1.10.20.10">
    <property type="entry name" value="Histone, subunit A"/>
    <property type="match status" value="1"/>
</dbReference>
<reference evidence="4" key="1">
    <citation type="submission" date="2023-05" db="EMBL/GenBank/DDBJ databases">
        <authorList>
            <person name="Stuckert A."/>
        </authorList>
    </citation>
    <scope>NUCLEOTIDE SEQUENCE</scope>
</reference>
<dbReference type="PANTHER" id="PTHR10252">
    <property type="entry name" value="HISTONE-LIKE TRANSCRIPTION FACTOR CCAAT-RELATED"/>
    <property type="match status" value="1"/>
</dbReference>
<dbReference type="InterPro" id="IPR050568">
    <property type="entry name" value="Transcr_DNA_Rep_Reg"/>
</dbReference>
<keyword evidence="2" id="KW-0539">Nucleus</keyword>
<evidence type="ECO:0000313" key="5">
    <source>
        <dbReference type="Proteomes" id="UP001162483"/>
    </source>
</evidence>
<accession>A0ABN9D7Z2</accession>
<dbReference type="EMBL" id="CATNWA010014182">
    <property type="protein sequence ID" value="CAI9568644.1"/>
    <property type="molecule type" value="Genomic_DNA"/>
</dbReference>
<comment type="subcellular location">
    <subcellularLocation>
        <location evidence="1">Nucleus</location>
    </subcellularLocation>
</comment>
<gene>
    <name evidence="4" type="ORF">SPARVUS_LOCUS6771092</name>
</gene>
<dbReference type="PANTHER" id="PTHR10252:SF54">
    <property type="entry name" value="CHROMATIN ACCESSIBILITY COMPLEX PROTEIN 1"/>
    <property type="match status" value="1"/>
</dbReference>
<sequence length="156" mass="17309">MLFRCPSPGPPRCLSPAVGDAGRCSPCGQHAALCCFEPGELYCSRTEEERRMAESRMAESRLVVLPQSRIRVIMKSSPDVSSINPDALLLTTKATELFVKYLASYSYKHGTGNKDNTLAYDDLSDTAENSDIFGFLSGRWMPLTFIPLLFNQVCLF</sequence>
<dbReference type="InterPro" id="IPR003958">
    <property type="entry name" value="CBFA_NFYB_domain"/>
</dbReference>
<proteinExistence type="predicted"/>
<evidence type="ECO:0000256" key="2">
    <source>
        <dbReference type="ARBA" id="ARBA00023242"/>
    </source>
</evidence>
<comment type="caution">
    <text evidence="4">The sequence shown here is derived from an EMBL/GenBank/DDBJ whole genome shotgun (WGS) entry which is preliminary data.</text>
</comment>